<accession>A0ABD5RUL4</accession>
<feature type="compositionally biased region" description="Basic and acidic residues" evidence="2">
    <location>
        <begin position="105"/>
        <end position="118"/>
    </location>
</feature>
<feature type="domain" description="SWIM-type" evidence="3">
    <location>
        <begin position="12"/>
        <end position="44"/>
    </location>
</feature>
<keyword evidence="1" id="KW-0863">Zinc-finger</keyword>
<comment type="caution">
    <text evidence="4">The sequence shown here is derived from an EMBL/GenBank/DDBJ whole genome shotgun (WGS) entry which is preliminary data.</text>
</comment>
<keyword evidence="1" id="KW-0479">Metal-binding</keyword>
<dbReference type="Pfam" id="PF04434">
    <property type="entry name" value="SWIM"/>
    <property type="match status" value="1"/>
</dbReference>
<sequence length="137" mass="15452">MYDVYGEGGDRYTVDRDTSSCTCPDAQYRGVECKHQRRVAFHVGEREIPEWIDLGAVDELLVSYLGLDDAGVPETRVATDGGEIIVAGDDGEILEDSDEDEEDTEPHRAVPPYDHEPRGFYSDEEYDDNYSCHEGRE</sequence>
<name>A0ABD5RUL4_9EURY</name>
<keyword evidence="1" id="KW-0862">Zinc</keyword>
<dbReference type="RefSeq" id="WP_247421948.1">
    <property type="nucleotide sequence ID" value="NZ_JALLGW010000008.1"/>
</dbReference>
<protein>
    <submittedName>
        <fullName evidence="4">SWIM zinc finger family protein</fullName>
    </submittedName>
</protein>
<gene>
    <name evidence="4" type="ORF">ACFPYI_20995</name>
</gene>
<feature type="compositionally biased region" description="Acidic residues" evidence="2">
    <location>
        <begin position="89"/>
        <end position="104"/>
    </location>
</feature>
<dbReference type="PROSITE" id="PS50966">
    <property type="entry name" value="ZF_SWIM"/>
    <property type="match status" value="1"/>
</dbReference>
<dbReference type="EMBL" id="JBHSQH010000006">
    <property type="protein sequence ID" value="MFC5973810.1"/>
    <property type="molecule type" value="Genomic_DNA"/>
</dbReference>
<keyword evidence="5" id="KW-1185">Reference proteome</keyword>
<feature type="region of interest" description="Disordered" evidence="2">
    <location>
        <begin position="88"/>
        <end position="137"/>
    </location>
</feature>
<evidence type="ECO:0000259" key="3">
    <source>
        <dbReference type="PROSITE" id="PS50966"/>
    </source>
</evidence>
<dbReference type="AlphaFoldDB" id="A0ABD5RUL4"/>
<proteinExistence type="predicted"/>
<organism evidence="4 5">
    <name type="scientific">Halomarina salina</name>
    <dbReference type="NCBI Taxonomy" id="1872699"/>
    <lineage>
        <taxon>Archaea</taxon>
        <taxon>Methanobacteriati</taxon>
        <taxon>Methanobacteriota</taxon>
        <taxon>Stenosarchaea group</taxon>
        <taxon>Halobacteria</taxon>
        <taxon>Halobacteriales</taxon>
        <taxon>Natronomonadaceae</taxon>
        <taxon>Halomarina</taxon>
    </lineage>
</organism>
<dbReference type="InterPro" id="IPR007527">
    <property type="entry name" value="Znf_SWIM"/>
</dbReference>
<evidence type="ECO:0000256" key="2">
    <source>
        <dbReference type="SAM" id="MobiDB-lite"/>
    </source>
</evidence>
<dbReference type="Proteomes" id="UP001596099">
    <property type="component" value="Unassembled WGS sequence"/>
</dbReference>
<evidence type="ECO:0000313" key="4">
    <source>
        <dbReference type="EMBL" id="MFC5973810.1"/>
    </source>
</evidence>
<reference evidence="4 5" key="1">
    <citation type="journal article" date="2019" name="Int. J. Syst. Evol. Microbiol.">
        <title>The Global Catalogue of Microorganisms (GCM) 10K type strain sequencing project: providing services to taxonomists for standard genome sequencing and annotation.</title>
        <authorList>
            <consortium name="The Broad Institute Genomics Platform"/>
            <consortium name="The Broad Institute Genome Sequencing Center for Infectious Disease"/>
            <person name="Wu L."/>
            <person name="Ma J."/>
        </authorList>
    </citation>
    <scope>NUCLEOTIDE SEQUENCE [LARGE SCALE GENOMIC DNA]</scope>
    <source>
        <strain evidence="4 5">CGMCC 1.12543</strain>
    </source>
</reference>
<dbReference type="GO" id="GO:0008270">
    <property type="term" value="F:zinc ion binding"/>
    <property type="evidence" value="ECO:0007669"/>
    <property type="project" value="UniProtKB-KW"/>
</dbReference>
<evidence type="ECO:0000313" key="5">
    <source>
        <dbReference type="Proteomes" id="UP001596099"/>
    </source>
</evidence>
<evidence type="ECO:0000256" key="1">
    <source>
        <dbReference type="PROSITE-ProRule" id="PRU00325"/>
    </source>
</evidence>